<evidence type="ECO:0000313" key="3">
    <source>
        <dbReference type="EMBL" id="KRL95621.1"/>
    </source>
</evidence>
<keyword evidence="4" id="KW-1185">Reference proteome</keyword>
<dbReference type="InterPro" id="IPR050273">
    <property type="entry name" value="GppA/Ppx_hydrolase"/>
</dbReference>
<reference evidence="3 4" key="1">
    <citation type="journal article" date="2015" name="Genome Announc.">
        <title>Expanding the biotechnology potential of lactobacilli through comparative genomics of 213 strains and associated genera.</title>
        <authorList>
            <person name="Sun Z."/>
            <person name="Harris H.M."/>
            <person name="McCann A."/>
            <person name="Guo C."/>
            <person name="Argimon S."/>
            <person name="Zhang W."/>
            <person name="Yang X."/>
            <person name="Jeffery I.B."/>
            <person name="Cooney J.C."/>
            <person name="Kagawa T.F."/>
            <person name="Liu W."/>
            <person name="Song Y."/>
            <person name="Salvetti E."/>
            <person name="Wrobel A."/>
            <person name="Rasinkangas P."/>
            <person name="Parkhill J."/>
            <person name="Rea M.C."/>
            <person name="O'Sullivan O."/>
            <person name="Ritari J."/>
            <person name="Douillard F.P."/>
            <person name="Paul Ross R."/>
            <person name="Yang R."/>
            <person name="Briner A.E."/>
            <person name="Felis G.E."/>
            <person name="de Vos W.M."/>
            <person name="Barrangou R."/>
            <person name="Klaenhammer T.R."/>
            <person name="Caufield P.W."/>
            <person name="Cui Y."/>
            <person name="Zhang H."/>
            <person name="O'Toole P.W."/>
        </authorList>
    </citation>
    <scope>NUCLEOTIDE SEQUENCE [LARGE SCALE GENOMIC DNA]</scope>
    <source>
        <strain evidence="3 4">DSM 18793</strain>
    </source>
</reference>
<dbReference type="InterPro" id="IPR003607">
    <property type="entry name" value="HD/PDEase_dom"/>
</dbReference>
<dbReference type="CDD" id="cd00077">
    <property type="entry name" value="HDc"/>
    <property type="match status" value="1"/>
</dbReference>
<protein>
    <submittedName>
        <fullName evidence="3">Exopolyphosphatase</fullName>
    </submittedName>
</protein>
<dbReference type="InterPro" id="IPR048950">
    <property type="entry name" value="Ppx_GppA_C"/>
</dbReference>
<gene>
    <name evidence="3" type="ORF">FC21_GL000725</name>
</gene>
<proteinExistence type="inferred from homology"/>
<dbReference type="PATRIC" id="fig|1423742.4.peg.754"/>
<organism evidence="3 4">
    <name type="scientific">Limosilactobacillus equigenerosi DSM 18793 = JCM 14505</name>
    <dbReference type="NCBI Taxonomy" id="1423742"/>
    <lineage>
        <taxon>Bacteria</taxon>
        <taxon>Bacillati</taxon>
        <taxon>Bacillota</taxon>
        <taxon>Bacilli</taxon>
        <taxon>Lactobacillales</taxon>
        <taxon>Lactobacillaceae</taxon>
        <taxon>Limosilactobacillus</taxon>
    </lineage>
</organism>
<feature type="domain" description="Ppx/GppA phosphatase C-terminal" evidence="2">
    <location>
        <begin position="310"/>
        <end position="469"/>
    </location>
</feature>
<comment type="similarity">
    <text evidence="1">Belongs to the GppA/Ppx family.</text>
</comment>
<dbReference type="STRING" id="417373.GCA_001570685_00787"/>
<evidence type="ECO:0000256" key="1">
    <source>
        <dbReference type="ARBA" id="ARBA00007125"/>
    </source>
</evidence>
<evidence type="ECO:0000313" key="4">
    <source>
        <dbReference type="Proteomes" id="UP000051084"/>
    </source>
</evidence>
<dbReference type="EMBL" id="AZGC01000018">
    <property type="protein sequence ID" value="KRL95621.1"/>
    <property type="molecule type" value="Genomic_DNA"/>
</dbReference>
<dbReference type="AlphaFoldDB" id="A0A0R1UXX1"/>
<name>A0A0R1UXX1_9LACO</name>
<evidence type="ECO:0000259" key="2">
    <source>
        <dbReference type="Pfam" id="PF21447"/>
    </source>
</evidence>
<dbReference type="Proteomes" id="UP000051084">
    <property type="component" value="Unassembled WGS sequence"/>
</dbReference>
<dbReference type="RefSeq" id="WP_056995384.1">
    <property type="nucleotide sequence ID" value="NZ_AZGC01000018.1"/>
</dbReference>
<dbReference type="Gene3D" id="1.10.3210.10">
    <property type="entry name" value="Hypothetical protein af1432"/>
    <property type="match status" value="1"/>
</dbReference>
<dbReference type="OrthoDB" id="9814545at2"/>
<sequence length="499" mass="57477">MAEKLTAFFYLSATDLRMQLIDLKHQMIFESLTSAPFTTIADYQNELPKIISTIKAGQQLMADYGVSDYNFWWNYQKINLIEATYICDQIKTKTGLCVELLDLQQVAYLQATAALNLLQHTNQITTPTVFLMGLESQSITLAKFVQRELVRTWRVDISREELEAIIDSMSNSAINPLEVILDYLQTKLEYLRVELISQTSASLLIQGADTLNQTFLQADEQLKQITFDKLQTCYQDVTGEPNQYLIDKYHITDGYVNYFFFGVVLIHQIFQYIQPAQLFVTRDGLTEGLMLEQSKQQGLIKSNYEQIIMTVVINMAERYHTNLDHASQVAKFATHLFRQLKKLHRLPARDELLLQIACYTSDIGNFISASHHYDHSAYILEANPIIGLSNEENQIITEMSRYHSSKSPAAQQYHYRHLDNDIQLTIAKLVAIIRLADALDDSHQQKIDNISVSLQDMQLIITVKSNQDLTLEQWSFEHKAKFFQEVYGIQAILKQQRSK</sequence>
<dbReference type="Pfam" id="PF21447">
    <property type="entry name" value="Ppx-GppA_III"/>
    <property type="match status" value="1"/>
</dbReference>
<dbReference type="GO" id="GO:0016462">
    <property type="term" value="F:pyrophosphatase activity"/>
    <property type="evidence" value="ECO:0007669"/>
    <property type="project" value="TreeGrafter"/>
</dbReference>
<comment type="caution">
    <text evidence="3">The sequence shown here is derived from an EMBL/GenBank/DDBJ whole genome shotgun (WGS) entry which is preliminary data.</text>
</comment>
<dbReference type="PANTHER" id="PTHR30005:SF0">
    <property type="entry name" value="RETROGRADE REGULATION PROTEIN 2"/>
    <property type="match status" value="1"/>
</dbReference>
<dbReference type="PANTHER" id="PTHR30005">
    <property type="entry name" value="EXOPOLYPHOSPHATASE"/>
    <property type="match status" value="1"/>
</dbReference>
<accession>A0A0R1UXX1</accession>
<dbReference type="SUPFAM" id="SSF109604">
    <property type="entry name" value="HD-domain/PDEase-like"/>
    <property type="match status" value="1"/>
</dbReference>